<dbReference type="eggNOG" id="COG0583">
    <property type="taxonomic scope" value="Bacteria"/>
</dbReference>
<keyword evidence="2" id="KW-0805">Transcription regulation</keyword>
<protein>
    <submittedName>
        <fullName evidence="6">Putative HTH-type transcriptional regulator YcaN</fullName>
    </submittedName>
</protein>
<dbReference type="PANTHER" id="PTHR30537">
    <property type="entry name" value="HTH-TYPE TRANSCRIPTIONAL REGULATOR"/>
    <property type="match status" value="1"/>
</dbReference>
<dbReference type="FunFam" id="1.10.10.10:FF:000001">
    <property type="entry name" value="LysR family transcriptional regulator"/>
    <property type="match status" value="1"/>
</dbReference>
<dbReference type="KEGG" id="sfd:USDA257_c61390"/>
<dbReference type="SUPFAM" id="SSF46785">
    <property type="entry name" value="Winged helix' DNA-binding domain"/>
    <property type="match status" value="1"/>
</dbReference>
<evidence type="ECO:0000256" key="4">
    <source>
        <dbReference type="ARBA" id="ARBA00023163"/>
    </source>
</evidence>
<dbReference type="Gene3D" id="3.40.190.290">
    <property type="match status" value="1"/>
</dbReference>
<dbReference type="HOGENOM" id="CLU_039613_16_1_5"/>
<dbReference type="GO" id="GO:0003700">
    <property type="term" value="F:DNA-binding transcription factor activity"/>
    <property type="evidence" value="ECO:0007669"/>
    <property type="project" value="InterPro"/>
</dbReference>
<reference evidence="6 7" key="1">
    <citation type="journal article" date="2012" name="J. Bacteriol.">
        <title>Complete genome sequence of the broad-host-range strain Sinorhizobium fredii USDA257.</title>
        <authorList>
            <person name="Schuldes J."/>
            <person name="Rodriguez Orbegoso M."/>
            <person name="Schmeisser C."/>
            <person name="Krishnan H.B."/>
            <person name="Daniel R."/>
            <person name="Streit W.R."/>
        </authorList>
    </citation>
    <scope>NUCLEOTIDE SEQUENCE [LARGE SCALE GENOMIC DNA]</scope>
    <source>
        <strain evidence="6 7">USDA 257</strain>
    </source>
</reference>
<accession>I3XFI1</accession>
<dbReference type="PATRIC" id="fig|1185652.3.peg.6373"/>
<dbReference type="SUPFAM" id="SSF53850">
    <property type="entry name" value="Periplasmic binding protein-like II"/>
    <property type="match status" value="1"/>
</dbReference>
<dbReference type="InterPro" id="IPR005119">
    <property type="entry name" value="LysR_subst-bd"/>
</dbReference>
<dbReference type="CDD" id="cd08474">
    <property type="entry name" value="PBP2_CrgA_like_5"/>
    <property type="match status" value="1"/>
</dbReference>
<dbReference type="InterPro" id="IPR036388">
    <property type="entry name" value="WH-like_DNA-bd_sf"/>
</dbReference>
<dbReference type="InterPro" id="IPR000847">
    <property type="entry name" value="LysR_HTH_N"/>
</dbReference>
<keyword evidence="3" id="KW-0238">DNA-binding</keyword>
<evidence type="ECO:0000256" key="1">
    <source>
        <dbReference type="ARBA" id="ARBA00009437"/>
    </source>
</evidence>
<evidence type="ECO:0000256" key="2">
    <source>
        <dbReference type="ARBA" id="ARBA00023015"/>
    </source>
</evidence>
<dbReference type="PANTHER" id="PTHR30537:SF1">
    <property type="entry name" value="HTH-TYPE TRANSCRIPTIONAL REGULATOR PGRR"/>
    <property type="match status" value="1"/>
</dbReference>
<dbReference type="EMBL" id="CP003563">
    <property type="protein sequence ID" value="AFL54637.1"/>
    <property type="molecule type" value="Genomic_DNA"/>
</dbReference>
<dbReference type="InterPro" id="IPR036390">
    <property type="entry name" value="WH_DNA-bd_sf"/>
</dbReference>
<organism evidence="6 7">
    <name type="scientific">Sinorhizobium fredii (strain USDA 257)</name>
    <dbReference type="NCBI Taxonomy" id="1185652"/>
    <lineage>
        <taxon>Bacteria</taxon>
        <taxon>Pseudomonadati</taxon>
        <taxon>Pseudomonadota</taxon>
        <taxon>Alphaproteobacteria</taxon>
        <taxon>Hyphomicrobiales</taxon>
        <taxon>Rhizobiaceae</taxon>
        <taxon>Sinorhizobium/Ensifer group</taxon>
        <taxon>Sinorhizobium</taxon>
    </lineage>
</organism>
<keyword evidence="4" id="KW-0804">Transcription</keyword>
<dbReference type="GO" id="GO:0043565">
    <property type="term" value="F:sequence-specific DNA binding"/>
    <property type="evidence" value="ECO:0007669"/>
    <property type="project" value="TreeGrafter"/>
</dbReference>
<feature type="domain" description="HTH lysR-type" evidence="5">
    <location>
        <begin position="68"/>
        <end position="125"/>
    </location>
</feature>
<evidence type="ECO:0000313" key="7">
    <source>
        <dbReference type="Proteomes" id="UP000006180"/>
    </source>
</evidence>
<evidence type="ECO:0000256" key="3">
    <source>
        <dbReference type="ARBA" id="ARBA00023125"/>
    </source>
</evidence>
<dbReference type="Pfam" id="PF00126">
    <property type="entry name" value="HTH_1"/>
    <property type="match status" value="1"/>
</dbReference>
<comment type="similarity">
    <text evidence="1">Belongs to the LysR transcriptional regulatory family.</text>
</comment>
<name>I3XFI1_SINF2</name>
<dbReference type="AlphaFoldDB" id="I3XFI1"/>
<dbReference type="STRING" id="1185652.USDA257_c61390"/>
<dbReference type="Pfam" id="PF03466">
    <property type="entry name" value="LysR_substrate"/>
    <property type="match status" value="1"/>
</dbReference>
<gene>
    <name evidence="6" type="primary">ycaN2</name>
    <name evidence="6" type="ORF">USDA257_c61390</name>
</gene>
<dbReference type="PROSITE" id="PS50931">
    <property type="entry name" value="HTH_LYSR"/>
    <property type="match status" value="1"/>
</dbReference>
<evidence type="ECO:0000259" key="5">
    <source>
        <dbReference type="PROSITE" id="PS50931"/>
    </source>
</evidence>
<dbReference type="InterPro" id="IPR058163">
    <property type="entry name" value="LysR-type_TF_proteobact-type"/>
</dbReference>
<dbReference type="Gene3D" id="1.10.10.10">
    <property type="entry name" value="Winged helix-like DNA-binding domain superfamily/Winged helix DNA-binding domain"/>
    <property type="match status" value="1"/>
</dbReference>
<evidence type="ECO:0000313" key="6">
    <source>
        <dbReference type="EMBL" id="AFL54637.1"/>
    </source>
</evidence>
<proteinExistence type="inferred from homology"/>
<sequence length="360" mass="39742">MGFPFRLECAWTRHAEVAASNMRGDRLGWRRSVRGAHDDQGKIGLSSAPENRCQFSQLVLLFRSMNRTQLSQLAVLSAVAAHGSFRGAAKELAIAPSAVSHAVASLEASLGVRLLARTTRSVAATEEGRRLLDRLRPALDEIAHALESAVDARQRPAGNLRITAPRFAADLILAPRLGDFLTRYPDIVLEIANEDGFTNIVEAGFDAGIRLGESLEADMIAVKIGPDLKSAVVASPGYFERFPRPLHPRDLAAHRCIRRRFSNGTIYRWEFEKDGEEITVSVNGPLIVGEDRPIIKAAIGGAGLAYLFEPRVSGDLAEGRLLRVLEDWCAPYAGPYLYYPSRRQMRPALRAFIDFFRHTD</sequence>
<dbReference type="GO" id="GO:0006351">
    <property type="term" value="P:DNA-templated transcription"/>
    <property type="evidence" value="ECO:0007669"/>
    <property type="project" value="TreeGrafter"/>
</dbReference>
<dbReference type="Proteomes" id="UP000006180">
    <property type="component" value="Chromosome"/>
</dbReference>